<dbReference type="RefSeq" id="WP_101235717.1">
    <property type="nucleotide sequence ID" value="NZ_PISJ01000005.1"/>
</dbReference>
<feature type="transmembrane region" description="Helical" evidence="1">
    <location>
        <begin position="21"/>
        <end position="39"/>
    </location>
</feature>
<feature type="transmembrane region" description="Helical" evidence="1">
    <location>
        <begin position="69"/>
        <end position="89"/>
    </location>
</feature>
<evidence type="ECO:0000313" key="2">
    <source>
        <dbReference type="EMBL" id="PKF35496.1"/>
    </source>
</evidence>
<dbReference type="EMBL" id="PISJ01000005">
    <property type="protein sequence ID" value="PKF35496.1"/>
    <property type="molecule type" value="Genomic_DNA"/>
</dbReference>
<protein>
    <submittedName>
        <fullName evidence="2">Uncharacterized protein</fullName>
    </submittedName>
</protein>
<organism evidence="2 3">
    <name type="scientific">Acinetobacter proteolyticus</name>
    <dbReference type="NCBI Taxonomy" id="1776741"/>
    <lineage>
        <taxon>Bacteria</taxon>
        <taxon>Pseudomonadati</taxon>
        <taxon>Pseudomonadota</taxon>
        <taxon>Gammaproteobacteria</taxon>
        <taxon>Moraxellales</taxon>
        <taxon>Moraxellaceae</taxon>
        <taxon>Acinetobacter</taxon>
    </lineage>
</organism>
<evidence type="ECO:0000256" key="1">
    <source>
        <dbReference type="SAM" id="Phobius"/>
    </source>
</evidence>
<keyword evidence="1" id="KW-0812">Transmembrane</keyword>
<name>A0A2N0WI93_9GAMM</name>
<comment type="caution">
    <text evidence="2">The sequence shown here is derived from an EMBL/GenBank/DDBJ whole genome shotgun (WGS) entry which is preliminary data.</text>
</comment>
<evidence type="ECO:0000313" key="3">
    <source>
        <dbReference type="Proteomes" id="UP000233553"/>
    </source>
</evidence>
<dbReference type="AlphaFoldDB" id="A0A2N0WI93"/>
<sequence length="108" mass="12294">MANTVKRTDKRALTRVKKRFNYYRSLTLLIGSLSAFAWLNHIYETTFTVTGCMAGASCAVDINAMGQTYYVVGWLVLEALIFTAFYLAIKVDDVAVFLVQLKKNILRW</sequence>
<accession>A0A2N0WI93</accession>
<keyword evidence="1" id="KW-0472">Membrane</keyword>
<gene>
    <name evidence="2" type="ORF">CW311_04190</name>
</gene>
<proteinExistence type="predicted"/>
<keyword evidence="1" id="KW-1133">Transmembrane helix</keyword>
<dbReference type="Proteomes" id="UP000233553">
    <property type="component" value="Unassembled WGS sequence"/>
</dbReference>
<reference evidence="2 3" key="1">
    <citation type="submission" date="2017-12" db="EMBL/GenBank/DDBJ databases">
        <title>Draft Genome sequences of multiple microbial strains isolated from spacecraft associated surfaces.</title>
        <authorList>
            <person name="Seuylemezian A."/>
            <person name="Vaishampayan P."/>
            <person name="Venkateswaran K."/>
        </authorList>
    </citation>
    <scope>NUCLEOTIDE SEQUENCE [LARGE SCALE GENOMIC DNA]</scope>
    <source>
        <strain evidence="2 3">2P01AA</strain>
    </source>
</reference>